<keyword evidence="7 14" id="KW-0547">Nucleotide-binding</keyword>
<evidence type="ECO:0000313" key="16">
    <source>
        <dbReference type="EMBL" id="GIQ62462.1"/>
    </source>
</evidence>
<dbReference type="CDD" id="cd02064">
    <property type="entry name" value="FAD_synthetase_N"/>
    <property type="match status" value="1"/>
</dbReference>
<evidence type="ECO:0000259" key="15">
    <source>
        <dbReference type="SMART" id="SM00904"/>
    </source>
</evidence>
<evidence type="ECO:0000256" key="4">
    <source>
        <dbReference type="ARBA" id="ARBA00022643"/>
    </source>
</evidence>
<dbReference type="InterPro" id="IPR023465">
    <property type="entry name" value="Riboflavin_kinase_dom_sf"/>
</dbReference>
<evidence type="ECO:0000256" key="12">
    <source>
        <dbReference type="ARBA" id="ARBA00047880"/>
    </source>
</evidence>
<evidence type="ECO:0000256" key="7">
    <source>
        <dbReference type="ARBA" id="ARBA00022741"/>
    </source>
</evidence>
<protein>
    <recommendedName>
        <fullName evidence="14">Riboflavin biosynthesis protein</fullName>
    </recommendedName>
    <domain>
        <recommendedName>
            <fullName evidence="14">Riboflavin kinase</fullName>
            <ecNumber evidence="14">2.7.1.26</ecNumber>
        </recommendedName>
        <alternativeName>
            <fullName evidence="14">Flavokinase</fullName>
        </alternativeName>
    </domain>
    <domain>
        <recommendedName>
            <fullName evidence="14">FMN adenylyltransferase</fullName>
            <ecNumber evidence="14">2.7.7.2</ecNumber>
        </recommendedName>
        <alternativeName>
            <fullName evidence="14">FAD pyrophosphorylase</fullName>
        </alternativeName>
        <alternativeName>
            <fullName evidence="14">FAD synthase</fullName>
        </alternativeName>
    </domain>
</protein>
<dbReference type="PANTHER" id="PTHR22749:SF6">
    <property type="entry name" value="RIBOFLAVIN KINASE"/>
    <property type="match status" value="1"/>
</dbReference>
<sequence>MEMISIQYPPPPDGSLSEAGISLAIGHFDGVHKGHRNVILRAVEAAKEKGLAASVMTFHPHPKEVLGRGEQYFTCLTPLELKREQFAALGVERLYVMKFDLTFAAVTPEAFVREVLVPLNVKHAVVGFDFRFGTRGAGTAEELRRLGGDRFDTDIMEALRLHGRKVSSTRVRDALAEGDARLAAELLGRPYEVRGTVVHGDKRGRTIGFPTANLGMTDPYVTPRLGVYAVTVEIEGTVYPAVLNNGMKPTFNKDGFQPVMEAHLLDFNGDLYGKKMAIRFHEFIRPERRFASVDELAAQIAADAAAARDIMARDAAGAADVRIR</sequence>
<evidence type="ECO:0000256" key="10">
    <source>
        <dbReference type="ARBA" id="ARBA00022840"/>
    </source>
</evidence>
<reference evidence="16 17" key="1">
    <citation type="submission" date="2021-04" db="EMBL/GenBank/DDBJ databases">
        <title>Draft genome sequence of Paenibacillus cisolokensis, LC2-13A.</title>
        <authorList>
            <person name="Uke A."/>
            <person name="Chhe C."/>
            <person name="Baramee S."/>
            <person name="Kosugi A."/>
        </authorList>
    </citation>
    <scope>NUCLEOTIDE SEQUENCE [LARGE SCALE GENOMIC DNA]</scope>
    <source>
        <strain evidence="16 17">LC2-13A</strain>
    </source>
</reference>
<keyword evidence="17" id="KW-1185">Reference proteome</keyword>
<comment type="pathway">
    <text evidence="1 14">Cofactor biosynthesis; FAD biosynthesis; FAD from FMN: step 1/1.</text>
</comment>
<evidence type="ECO:0000313" key="17">
    <source>
        <dbReference type="Proteomes" id="UP000680304"/>
    </source>
</evidence>
<dbReference type="Pfam" id="PF06574">
    <property type="entry name" value="FAD_syn"/>
    <property type="match status" value="1"/>
</dbReference>
<dbReference type="NCBIfam" id="TIGR00083">
    <property type="entry name" value="ribF"/>
    <property type="match status" value="1"/>
</dbReference>
<evidence type="ECO:0000256" key="2">
    <source>
        <dbReference type="ARBA" id="ARBA00005201"/>
    </source>
</evidence>
<keyword evidence="10 14" id="KW-0067">ATP-binding</keyword>
<evidence type="ECO:0000256" key="5">
    <source>
        <dbReference type="ARBA" id="ARBA00022679"/>
    </source>
</evidence>
<dbReference type="InterPro" id="IPR015865">
    <property type="entry name" value="Riboflavin_kinase_bac/euk"/>
</dbReference>
<accession>A0ABQ4N2Q6</accession>
<comment type="catalytic activity">
    <reaction evidence="13 14">
        <text>FMN + ATP + H(+) = FAD + diphosphate</text>
        <dbReference type="Rhea" id="RHEA:17237"/>
        <dbReference type="ChEBI" id="CHEBI:15378"/>
        <dbReference type="ChEBI" id="CHEBI:30616"/>
        <dbReference type="ChEBI" id="CHEBI:33019"/>
        <dbReference type="ChEBI" id="CHEBI:57692"/>
        <dbReference type="ChEBI" id="CHEBI:58210"/>
        <dbReference type="EC" id="2.7.7.2"/>
    </reaction>
</comment>
<dbReference type="SMART" id="SM00904">
    <property type="entry name" value="Flavokinase"/>
    <property type="match status" value="1"/>
</dbReference>
<dbReference type="InterPro" id="IPR014729">
    <property type="entry name" value="Rossmann-like_a/b/a_fold"/>
</dbReference>
<evidence type="ECO:0000256" key="3">
    <source>
        <dbReference type="ARBA" id="ARBA00022630"/>
    </source>
</evidence>
<evidence type="ECO:0000256" key="11">
    <source>
        <dbReference type="ARBA" id="ARBA00023268"/>
    </source>
</evidence>
<keyword evidence="11" id="KW-0511">Multifunctional enzyme</keyword>
<comment type="caution">
    <text evidence="16">The sequence shown here is derived from an EMBL/GenBank/DDBJ whole genome shotgun (WGS) entry which is preliminary data.</text>
</comment>
<evidence type="ECO:0000256" key="8">
    <source>
        <dbReference type="ARBA" id="ARBA00022777"/>
    </source>
</evidence>
<evidence type="ECO:0000256" key="13">
    <source>
        <dbReference type="ARBA" id="ARBA00049494"/>
    </source>
</evidence>
<comment type="similarity">
    <text evidence="14">Belongs to the ribF family.</text>
</comment>
<dbReference type="EC" id="2.7.1.26" evidence="14"/>
<dbReference type="EC" id="2.7.7.2" evidence="14"/>
<dbReference type="InterPro" id="IPR002606">
    <property type="entry name" value="Riboflavin_kinase_bac"/>
</dbReference>
<gene>
    <name evidence="16" type="primary">ribC</name>
    <name evidence="16" type="ORF">PACILC2_10300</name>
</gene>
<feature type="domain" description="Riboflavin kinase" evidence="15">
    <location>
        <begin position="186"/>
        <end position="312"/>
    </location>
</feature>
<keyword evidence="9 14" id="KW-0274">FAD</keyword>
<dbReference type="Gene3D" id="2.40.30.30">
    <property type="entry name" value="Riboflavin kinase-like"/>
    <property type="match status" value="1"/>
</dbReference>
<dbReference type="PIRSF" id="PIRSF004491">
    <property type="entry name" value="FAD_Synth"/>
    <property type="match status" value="1"/>
</dbReference>
<keyword evidence="4 14" id="KW-0288">FMN</keyword>
<evidence type="ECO:0000256" key="9">
    <source>
        <dbReference type="ARBA" id="ARBA00022827"/>
    </source>
</evidence>
<dbReference type="NCBIfam" id="NF004160">
    <property type="entry name" value="PRK05627.1-3"/>
    <property type="match status" value="1"/>
</dbReference>
<keyword evidence="6 14" id="KW-0548">Nucleotidyltransferase</keyword>
<comment type="pathway">
    <text evidence="2 14">Cofactor biosynthesis; FMN biosynthesis; FMN from riboflavin (ATP route): step 1/1.</text>
</comment>
<evidence type="ECO:0000256" key="6">
    <source>
        <dbReference type="ARBA" id="ARBA00022695"/>
    </source>
</evidence>
<proteinExistence type="inferred from homology"/>
<name>A0ABQ4N2Q6_9BACL</name>
<keyword evidence="3 14" id="KW-0285">Flavoprotein</keyword>
<dbReference type="Proteomes" id="UP000680304">
    <property type="component" value="Unassembled WGS sequence"/>
</dbReference>
<dbReference type="SUPFAM" id="SSF52374">
    <property type="entry name" value="Nucleotidylyl transferase"/>
    <property type="match status" value="1"/>
</dbReference>
<comment type="catalytic activity">
    <reaction evidence="12 14">
        <text>riboflavin + ATP = FMN + ADP + H(+)</text>
        <dbReference type="Rhea" id="RHEA:14357"/>
        <dbReference type="ChEBI" id="CHEBI:15378"/>
        <dbReference type="ChEBI" id="CHEBI:30616"/>
        <dbReference type="ChEBI" id="CHEBI:57986"/>
        <dbReference type="ChEBI" id="CHEBI:58210"/>
        <dbReference type="ChEBI" id="CHEBI:456216"/>
        <dbReference type="EC" id="2.7.1.26"/>
    </reaction>
</comment>
<dbReference type="InterPro" id="IPR015864">
    <property type="entry name" value="FAD_synthase"/>
</dbReference>
<dbReference type="Pfam" id="PF01687">
    <property type="entry name" value="Flavokinase"/>
    <property type="match status" value="1"/>
</dbReference>
<dbReference type="SUPFAM" id="SSF82114">
    <property type="entry name" value="Riboflavin kinase-like"/>
    <property type="match status" value="1"/>
</dbReference>
<dbReference type="Gene3D" id="3.40.50.620">
    <property type="entry name" value="HUPs"/>
    <property type="match status" value="1"/>
</dbReference>
<keyword evidence="8 14" id="KW-0418">Kinase</keyword>
<evidence type="ECO:0000256" key="1">
    <source>
        <dbReference type="ARBA" id="ARBA00004726"/>
    </source>
</evidence>
<dbReference type="InterPro" id="IPR023468">
    <property type="entry name" value="Riboflavin_kinase"/>
</dbReference>
<keyword evidence="5 14" id="KW-0808">Transferase</keyword>
<dbReference type="PANTHER" id="PTHR22749">
    <property type="entry name" value="RIBOFLAVIN KINASE/FMN ADENYLYLTRANSFERASE"/>
    <property type="match status" value="1"/>
</dbReference>
<evidence type="ECO:0000256" key="14">
    <source>
        <dbReference type="PIRNR" id="PIRNR004491"/>
    </source>
</evidence>
<dbReference type="EMBL" id="BOVJ01000031">
    <property type="protein sequence ID" value="GIQ62462.1"/>
    <property type="molecule type" value="Genomic_DNA"/>
</dbReference>
<organism evidence="16 17">
    <name type="scientific">Paenibacillus cisolokensis</name>
    <dbReference type="NCBI Taxonomy" id="1658519"/>
    <lineage>
        <taxon>Bacteria</taxon>
        <taxon>Bacillati</taxon>
        <taxon>Bacillota</taxon>
        <taxon>Bacilli</taxon>
        <taxon>Bacillales</taxon>
        <taxon>Paenibacillaceae</taxon>
        <taxon>Paenibacillus</taxon>
    </lineage>
</organism>